<dbReference type="GO" id="GO:0016787">
    <property type="term" value="F:hydrolase activity"/>
    <property type="evidence" value="ECO:0007669"/>
    <property type="project" value="UniProtKB-KW"/>
</dbReference>
<name>A0ABS7JBL7_9SPHN</name>
<reference evidence="1 2" key="1">
    <citation type="submission" date="2021-08" db="EMBL/GenBank/DDBJ databases">
        <title>Comparative Genomics Analysis of the Genus Qipengyuania Reveals Extensive Genetic Diversity and Metabolic Versatility, Including the Description of Fifteen Novel Species.</title>
        <authorList>
            <person name="Liu Y."/>
        </authorList>
    </citation>
    <scope>NUCLEOTIDE SEQUENCE [LARGE SCALE GENOMIC DNA]</scope>
    <source>
        <strain evidence="1 2">6D47A</strain>
    </source>
</reference>
<dbReference type="InterPro" id="IPR010037">
    <property type="entry name" value="FkbH_domain"/>
</dbReference>
<sequence length="629" mass="69170">MTVGNFPWRPPLAQDWAERLTDIEGVFADGREPDYVALKTLANQQLGMREQLRIERLAKKLDKAGLTGSSFTPVTIGLLGNRTLSYLPDPLAASGLARGLKISSVEAPYDSVASFGYSPANCFGRSLDALLVVLDESAFASKRPMLDQAAEDEALADAANLVAALAAAAQEKSGCQAIFGTLPGALQVSSSELATPGTSARFRHRINLLLAEGAREGRWLIWDQAALASRVGLETWLDPVRYHAAKIPFSVDVCPLAADNIAALLAAMKGKAARGLVLDLDNTLWGGVIGDDGLAGIRLGQNSPEGEAFVAFQNFVLSLRERGVVLAVCSKNTDEIAREPFRKHTEMVLKEDHVAVFQANWSDKATNIKTIAETLSLGLESFVFVDDNAAERERVRQELPLVSTVEIGDDPSFYIERIAQSGLFDHLPLNKEDVSRAESYGGRAAAAEIRAKIGNYEDYLTSLEMRMTIAPFDEAGRSRIAQLINKSNQFNLTTRRYSEDEVRRMEDDPGLIGWQVRLEDKFAQHGMIGVVIVRRDDNAWSIDTWLQSCRVLERGVEQTVMNNLFEAAAQARIEEIQALYIPTDRNGMVSDFYTRLGFTLVDENDDASIRYSCAVTDYEPHLSFIDVSL</sequence>
<dbReference type="SUPFAM" id="SSF56784">
    <property type="entry name" value="HAD-like"/>
    <property type="match status" value="1"/>
</dbReference>
<dbReference type="InterPro" id="IPR010033">
    <property type="entry name" value="HAD_SF_ppase_IIIC"/>
</dbReference>
<evidence type="ECO:0000313" key="2">
    <source>
        <dbReference type="Proteomes" id="UP000755104"/>
    </source>
</evidence>
<protein>
    <submittedName>
        <fullName evidence="1">HAD family hydrolase</fullName>
    </submittedName>
</protein>
<keyword evidence="2" id="KW-1185">Reference proteome</keyword>
<comment type="caution">
    <text evidence="1">The sequence shown here is derived from an EMBL/GenBank/DDBJ whole genome shotgun (WGS) entry which is preliminary data.</text>
</comment>
<dbReference type="EMBL" id="JAIGNO010000008">
    <property type="protein sequence ID" value="MBX7483360.1"/>
    <property type="molecule type" value="Genomic_DNA"/>
</dbReference>
<organism evidence="1 2">
    <name type="scientific">Qipengyuania qiaonensis</name>
    <dbReference type="NCBI Taxonomy" id="2867240"/>
    <lineage>
        <taxon>Bacteria</taxon>
        <taxon>Pseudomonadati</taxon>
        <taxon>Pseudomonadota</taxon>
        <taxon>Alphaproteobacteria</taxon>
        <taxon>Sphingomonadales</taxon>
        <taxon>Erythrobacteraceae</taxon>
        <taxon>Qipengyuania</taxon>
    </lineage>
</organism>
<dbReference type="Gene3D" id="3.40.50.1110">
    <property type="entry name" value="SGNH hydrolase"/>
    <property type="match status" value="1"/>
</dbReference>
<proteinExistence type="predicted"/>
<dbReference type="Proteomes" id="UP000755104">
    <property type="component" value="Unassembled WGS sequence"/>
</dbReference>
<dbReference type="Gene3D" id="3.40.50.1000">
    <property type="entry name" value="HAD superfamily/HAD-like"/>
    <property type="match status" value="1"/>
</dbReference>
<dbReference type="InterPro" id="IPR023214">
    <property type="entry name" value="HAD_sf"/>
</dbReference>
<dbReference type="NCBIfam" id="TIGR01681">
    <property type="entry name" value="HAD-SF-IIIC"/>
    <property type="match status" value="1"/>
</dbReference>
<gene>
    <name evidence="1" type="ORF">K3174_12535</name>
</gene>
<keyword evidence="1" id="KW-0378">Hydrolase</keyword>
<dbReference type="InterPro" id="IPR036514">
    <property type="entry name" value="SGNH_hydro_sf"/>
</dbReference>
<evidence type="ECO:0000313" key="1">
    <source>
        <dbReference type="EMBL" id="MBX7483360.1"/>
    </source>
</evidence>
<dbReference type="RefSeq" id="WP_221558986.1">
    <property type="nucleotide sequence ID" value="NZ_JAIGNO010000008.1"/>
</dbReference>
<dbReference type="NCBIfam" id="TIGR01686">
    <property type="entry name" value="FkbH"/>
    <property type="match status" value="1"/>
</dbReference>
<dbReference type="InterPro" id="IPR016181">
    <property type="entry name" value="Acyl_CoA_acyltransferase"/>
</dbReference>
<dbReference type="InterPro" id="IPR036412">
    <property type="entry name" value="HAD-like_sf"/>
</dbReference>
<accession>A0ABS7JBL7</accession>
<dbReference type="SUPFAM" id="SSF55729">
    <property type="entry name" value="Acyl-CoA N-acyltransferases (Nat)"/>
    <property type="match status" value="1"/>
</dbReference>